<sequence>MSTSSTFSPDAFSLNGKSTLVTGAGSGIGRGIALGFAACGADVACLDLNLEAARATADEIAAKGGRALAVSADTTDADALAAAVGQAVDALGPIRAAVNSAGIAGATPAEDMDAADFRKVIDVNLTGVFLSAQAEARVMLAHGGGSIVNIASMSGTIANRGLTQAHYNSSKAGVVHLTKSLATEWARRGVRVNAISPGNTYTPMNTRPEIIERMEAYAGDTPLGRNAEVTDLVGPAVFLASDAAAYCTGVDLIVDGGYVCW</sequence>
<evidence type="ECO:0000256" key="1">
    <source>
        <dbReference type="ARBA" id="ARBA00006484"/>
    </source>
</evidence>
<protein>
    <submittedName>
        <fullName evidence="3">SDR family oxidoreductase</fullName>
    </submittedName>
</protein>
<proteinExistence type="inferred from homology"/>
<dbReference type="PRINTS" id="PR00080">
    <property type="entry name" value="SDRFAMILY"/>
</dbReference>
<dbReference type="SUPFAM" id="SSF51735">
    <property type="entry name" value="NAD(P)-binding Rossmann-fold domains"/>
    <property type="match status" value="1"/>
</dbReference>
<dbReference type="InterPro" id="IPR020904">
    <property type="entry name" value="Sc_DH/Rdtase_CS"/>
</dbReference>
<accession>A0ABW1MQP3</accession>
<comment type="caution">
    <text evidence="3">The sequence shown here is derived from an EMBL/GenBank/DDBJ whole genome shotgun (WGS) entry which is preliminary data.</text>
</comment>
<evidence type="ECO:0000313" key="3">
    <source>
        <dbReference type="EMBL" id="MFC6065422.1"/>
    </source>
</evidence>
<evidence type="ECO:0000313" key="4">
    <source>
        <dbReference type="Proteomes" id="UP001596139"/>
    </source>
</evidence>
<organism evidence="3 4">
    <name type="scientific">Streptomyces ochraceiscleroticus</name>
    <dbReference type="NCBI Taxonomy" id="47761"/>
    <lineage>
        <taxon>Bacteria</taxon>
        <taxon>Bacillati</taxon>
        <taxon>Actinomycetota</taxon>
        <taxon>Actinomycetes</taxon>
        <taxon>Kitasatosporales</taxon>
        <taxon>Streptomycetaceae</taxon>
        <taxon>Streptomyces</taxon>
    </lineage>
</organism>
<dbReference type="PRINTS" id="PR00081">
    <property type="entry name" value="GDHRDH"/>
</dbReference>
<name>A0ABW1MQP3_9ACTN</name>
<dbReference type="InterPro" id="IPR002347">
    <property type="entry name" value="SDR_fam"/>
</dbReference>
<keyword evidence="2" id="KW-0560">Oxidoreductase</keyword>
<dbReference type="PANTHER" id="PTHR42760:SF115">
    <property type="entry name" value="3-OXOACYL-[ACYL-CARRIER-PROTEIN] REDUCTASE FABG"/>
    <property type="match status" value="1"/>
</dbReference>
<dbReference type="EMBL" id="JBHSPX010000007">
    <property type="protein sequence ID" value="MFC6065422.1"/>
    <property type="molecule type" value="Genomic_DNA"/>
</dbReference>
<dbReference type="Pfam" id="PF13561">
    <property type="entry name" value="adh_short_C2"/>
    <property type="match status" value="1"/>
</dbReference>
<dbReference type="Proteomes" id="UP001596139">
    <property type="component" value="Unassembled WGS sequence"/>
</dbReference>
<comment type="similarity">
    <text evidence="1">Belongs to the short-chain dehydrogenases/reductases (SDR) family.</text>
</comment>
<gene>
    <name evidence="3" type="ORF">ACFP4F_23165</name>
</gene>
<dbReference type="RefSeq" id="WP_031061713.1">
    <property type="nucleotide sequence ID" value="NZ_JBHSPX010000007.1"/>
</dbReference>
<evidence type="ECO:0000256" key="2">
    <source>
        <dbReference type="ARBA" id="ARBA00023002"/>
    </source>
</evidence>
<dbReference type="InterPro" id="IPR036291">
    <property type="entry name" value="NAD(P)-bd_dom_sf"/>
</dbReference>
<dbReference type="Gene3D" id="3.40.50.720">
    <property type="entry name" value="NAD(P)-binding Rossmann-like Domain"/>
    <property type="match status" value="1"/>
</dbReference>
<dbReference type="NCBIfam" id="NF004774">
    <property type="entry name" value="PRK06114.1"/>
    <property type="match status" value="1"/>
</dbReference>
<dbReference type="PROSITE" id="PS00061">
    <property type="entry name" value="ADH_SHORT"/>
    <property type="match status" value="1"/>
</dbReference>
<dbReference type="PANTHER" id="PTHR42760">
    <property type="entry name" value="SHORT-CHAIN DEHYDROGENASES/REDUCTASES FAMILY MEMBER"/>
    <property type="match status" value="1"/>
</dbReference>
<reference evidence="4" key="1">
    <citation type="journal article" date="2019" name="Int. J. Syst. Evol. Microbiol.">
        <title>The Global Catalogue of Microorganisms (GCM) 10K type strain sequencing project: providing services to taxonomists for standard genome sequencing and annotation.</title>
        <authorList>
            <consortium name="The Broad Institute Genomics Platform"/>
            <consortium name="The Broad Institute Genome Sequencing Center for Infectious Disease"/>
            <person name="Wu L."/>
            <person name="Ma J."/>
        </authorList>
    </citation>
    <scope>NUCLEOTIDE SEQUENCE [LARGE SCALE GENOMIC DNA]</scope>
    <source>
        <strain evidence="4">CGMCC 1.15180</strain>
    </source>
</reference>
<keyword evidence="4" id="KW-1185">Reference proteome</keyword>